<evidence type="ECO:0000256" key="6">
    <source>
        <dbReference type="SAM" id="MobiDB-lite"/>
    </source>
</evidence>
<evidence type="ECO:0000256" key="1">
    <source>
        <dbReference type="ARBA" id="ARBA00004117"/>
    </source>
</evidence>
<keyword evidence="7" id="KW-0966">Cell projection</keyword>
<evidence type="ECO:0000313" key="7">
    <source>
        <dbReference type="EMBL" id="QDU55322.1"/>
    </source>
</evidence>
<comment type="subcellular location">
    <subcellularLocation>
        <location evidence="1 4">Bacterial flagellum basal body</location>
    </subcellularLocation>
</comment>
<feature type="region of interest" description="Disordered" evidence="6">
    <location>
        <begin position="1"/>
        <end position="28"/>
    </location>
</feature>
<dbReference type="PANTHER" id="PTHR34653:SF1">
    <property type="entry name" value="FLAGELLAR HOOK-BASAL BODY COMPLEX PROTEIN FLIE"/>
    <property type="match status" value="1"/>
</dbReference>
<dbReference type="PANTHER" id="PTHR34653">
    <property type="match status" value="1"/>
</dbReference>
<dbReference type="PRINTS" id="PR01006">
    <property type="entry name" value="FLGHOOKFLIE"/>
</dbReference>
<evidence type="ECO:0000256" key="3">
    <source>
        <dbReference type="ARBA" id="ARBA00023143"/>
    </source>
</evidence>
<dbReference type="HAMAP" id="MF_00724">
    <property type="entry name" value="FliE"/>
    <property type="match status" value="1"/>
</dbReference>
<evidence type="ECO:0000256" key="4">
    <source>
        <dbReference type="HAMAP-Rule" id="MF_00724"/>
    </source>
</evidence>
<dbReference type="NCBIfam" id="TIGR00205">
    <property type="entry name" value="fliE"/>
    <property type="match status" value="1"/>
</dbReference>
<dbReference type="OrthoDB" id="285952at2"/>
<proteinExistence type="inferred from homology"/>
<keyword evidence="7" id="KW-0282">Flagellum</keyword>
<dbReference type="EMBL" id="CP036278">
    <property type="protein sequence ID" value="QDU55322.1"/>
    <property type="molecule type" value="Genomic_DNA"/>
</dbReference>
<reference evidence="7 8" key="1">
    <citation type="submission" date="2019-02" db="EMBL/GenBank/DDBJ databases">
        <title>Deep-cultivation of Planctomycetes and their phenomic and genomic characterization uncovers novel biology.</title>
        <authorList>
            <person name="Wiegand S."/>
            <person name="Jogler M."/>
            <person name="Boedeker C."/>
            <person name="Pinto D."/>
            <person name="Vollmers J."/>
            <person name="Rivas-Marin E."/>
            <person name="Kohn T."/>
            <person name="Peeters S.H."/>
            <person name="Heuer A."/>
            <person name="Rast P."/>
            <person name="Oberbeckmann S."/>
            <person name="Bunk B."/>
            <person name="Jeske O."/>
            <person name="Meyerdierks A."/>
            <person name="Storesund J.E."/>
            <person name="Kallscheuer N."/>
            <person name="Luecker S."/>
            <person name="Lage O.M."/>
            <person name="Pohl T."/>
            <person name="Merkel B.J."/>
            <person name="Hornburger P."/>
            <person name="Mueller R.-W."/>
            <person name="Bruemmer F."/>
            <person name="Labrenz M."/>
            <person name="Spormann A.M."/>
            <person name="Op den Camp H."/>
            <person name="Overmann J."/>
            <person name="Amann R."/>
            <person name="Jetten M.S.M."/>
            <person name="Mascher T."/>
            <person name="Medema M.H."/>
            <person name="Devos D.P."/>
            <person name="Kaster A.-K."/>
            <person name="Ovreas L."/>
            <person name="Rohde M."/>
            <person name="Galperin M.Y."/>
            <person name="Jogler C."/>
        </authorList>
    </citation>
    <scope>NUCLEOTIDE SEQUENCE [LARGE SCALE GENOMIC DNA]</scope>
    <source>
        <strain evidence="7 8">Pan181</strain>
    </source>
</reference>
<feature type="compositionally biased region" description="Low complexity" evidence="6">
    <location>
        <begin position="1"/>
        <end position="22"/>
    </location>
</feature>
<dbReference type="Pfam" id="PF02049">
    <property type="entry name" value="FliE"/>
    <property type="match status" value="1"/>
</dbReference>
<keyword evidence="7" id="KW-0969">Cilium</keyword>
<dbReference type="AlphaFoldDB" id="A0A518AKR8"/>
<name>A0A518AKR8_9BACT</name>
<dbReference type="GO" id="GO:0071973">
    <property type="term" value="P:bacterial-type flagellum-dependent cell motility"/>
    <property type="evidence" value="ECO:0007669"/>
    <property type="project" value="InterPro"/>
</dbReference>
<protein>
    <recommendedName>
        <fullName evidence="4 5">Flagellar hook-basal body complex protein FliE</fullName>
    </recommendedName>
</protein>
<comment type="similarity">
    <text evidence="2 4">Belongs to the FliE family.</text>
</comment>
<evidence type="ECO:0000256" key="5">
    <source>
        <dbReference type="NCBIfam" id="TIGR00205"/>
    </source>
</evidence>
<dbReference type="InterPro" id="IPR001624">
    <property type="entry name" value="FliE"/>
</dbReference>
<evidence type="ECO:0000313" key="8">
    <source>
        <dbReference type="Proteomes" id="UP000315750"/>
    </source>
</evidence>
<keyword evidence="3 4" id="KW-0975">Bacterial flagellum</keyword>
<gene>
    <name evidence="4" type="primary">fliE</name>
    <name evidence="7" type="ORF">Pan181_15110</name>
</gene>
<dbReference type="Proteomes" id="UP000315750">
    <property type="component" value="Chromosome"/>
</dbReference>
<dbReference type="GO" id="GO:0009425">
    <property type="term" value="C:bacterial-type flagellum basal body"/>
    <property type="evidence" value="ECO:0007669"/>
    <property type="project" value="UniProtKB-SubCell"/>
</dbReference>
<dbReference type="GO" id="GO:0003774">
    <property type="term" value="F:cytoskeletal motor activity"/>
    <property type="evidence" value="ECO:0007669"/>
    <property type="project" value="InterPro"/>
</dbReference>
<dbReference type="KEGG" id="amuc:Pan181_15110"/>
<evidence type="ECO:0000256" key="2">
    <source>
        <dbReference type="ARBA" id="ARBA00009272"/>
    </source>
</evidence>
<keyword evidence="8" id="KW-1185">Reference proteome</keyword>
<accession>A0A518AKR8</accession>
<sequence length="100" mass="11160">MNSITSTQSTTSMSMPMSLTKSVGQSNDSSFKDMLVDSIKEVNSMQQEADQAVEALFTGQDINPAEVLSAVQKADMAFRLTMQMRNKAMDVYREIREIQI</sequence>
<organism evidence="7 8">
    <name type="scientific">Aeoliella mucimassa</name>
    <dbReference type="NCBI Taxonomy" id="2527972"/>
    <lineage>
        <taxon>Bacteria</taxon>
        <taxon>Pseudomonadati</taxon>
        <taxon>Planctomycetota</taxon>
        <taxon>Planctomycetia</taxon>
        <taxon>Pirellulales</taxon>
        <taxon>Lacipirellulaceae</taxon>
        <taxon>Aeoliella</taxon>
    </lineage>
</organism>
<dbReference type="GO" id="GO:0005198">
    <property type="term" value="F:structural molecule activity"/>
    <property type="evidence" value="ECO:0007669"/>
    <property type="project" value="UniProtKB-UniRule"/>
</dbReference>